<dbReference type="NCBIfam" id="TIGR01714">
    <property type="entry name" value="phage_rep_org_N"/>
    <property type="match status" value="1"/>
</dbReference>
<comment type="caution">
    <text evidence="2">The sequence shown here is derived from an EMBL/GenBank/DDBJ whole genome shotgun (WGS) entry which is preliminary data.</text>
</comment>
<dbReference type="EMBL" id="VIJZ01000008">
    <property type="protein sequence ID" value="TQR97339.1"/>
    <property type="molecule type" value="Genomic_DNA"/>
</dbReference>
<keyword evidence="3" id="KW-1185">Reference proteome</keyword>
<gene>
    <name evidence="2" type="ORF">FKV70_19090</name>
</gene>
<evidence type="ECO:0000313" key="2">
    <source>
        <dbReference type="EMBL" id="TQR97339.1"/>
    </source>
</evidence>
<dbReference type="PANTHER" id="PTHR37293">
    <property type="entry name" value="PHAGE REPLICATION PROTEIN-RELATED"/>
    <property type="match status" value="1"/>
</dbReference>
<dbReference type="RefSeq" id="WP_142613853.1">
    <property type="nucleotide sequence ID" value="NZ_VIJZ01000008.1"/>
</dbReference>
<sequence length="262" mass="30294">MANVTWFKVLTDIFSDDKIKIIQSMPEGDSLLVMWFKILSQAGKTNDGGYIYLKRNMPYTAGMLSTLFNKPQQMVELALRTFSEFEMIDIDEKGYIFVTNWEKHQAIEKMDKIREQTRLRVQKHRENKRIELQGSTKGVTCNVTVTDGNETEVDIEVDKDITTTTDENDYSKIDKAYRQIHHNHGLTAKEWPVVSGLLKDGIPVDTIISVMKEKYQKKTLEGGEVNSFSFYTQAIKERHQGIGMRKKHGRMSIFDELERELG</sequence>
<accession>A0ABY3B565</accession>
<proteinExistence type="predicted"/>
<protein>
    <submittedName>
        <fullName evidence="2">Replication protein</fullName>
    </submittedName>
</protein>
<evidence type="ECO:0000259" key="1">
    <source>
        <dbReference type="Pfam" id="PF09681"/>
    </source>
</evidence>
<organism evidence="2 3">
    <name type="scientific">Paenibacillus ottowii</name>
    <dbReference type="NCBI Taxonomy" id="2315729"/>
    <lineage>
        <taxon>Bacteria</taxon>
        <taxon>Bacillati</taxon>
        <taxon>Bacillota</taxon>
        <taxon>Bacilli</taxon>
        <taxon>Bacillales</taxon>
        <taxon>Paenibacillaceae</taxon>
        <taxon>Paenibacillus</taxon>
    </lineage>
</organism>
<name>A0ABY3B565_9BACL</name>
<reference evidence="2 3" key="1">
    <citation type="submission" date="2019-07" db="EMBL/GenBank/DDBJ databases">
        <title>Paenibacillus ottowii sp. nov. isolated from a fermentation system processing bovine manure.</title>
        <authorList>
            <person name="Velazquez L.F."/>
            <person name="Rajbanshi S."/>
            <person name="Guan S."/>
            <person name="Hinchee M."/>
            <person name="Welsh A."/>
        </authorList>
    </citation>
    <scope>NUCLEOTIDE SEQUENCE [LARGE SCALE GENOMIC DNA]</scope>
    <source>
        <strain evidence="2 3">MS2379</strain>
    </source>
</reference>
<dbReference type="Proteomes" id="UP000319219">
    <property type="component" value="Unassembled WGS sequence"/>
</dbReference>
<dbReference type="PANTHER" id="PTHR37293:SF7">
    <property type="entry name" value="HYPOTHETICAL PHAGE PROTEIN"/>
    <property type="match status" value="1"/>
</dbReference>
<feature type="domain" description="Phage replisome organiser N-terminal" evidence="1">
    <location>
        <begin position="6"/>
        <end position="126"/>
    </location>
</feature>
<dbReference type="Pfam" id="PF09681">
    <property type="entry name" value="Phage_rep_org_N"/>
    <property type="match status" value="1"/>
</dbReference>
<dbReference type="InterPro" id="IPR053162">
    <property type="entry name" value="DnaD"/>
</dbReference>
<evidence type="ECO:0000313" key="3">
    <source>
        <dbReference type="Proteomes" id="UP000319219"/>
    </source>
</evidence>
<dbReference type="InterPro" id="IPR010056">
    <property type="entry name" value="Phage_rep_org__N"/>
</dbReference>